<feature type="region of interest" description="Disordered" evidence="1">
    <location>
        <begin position="1"/>
        <end position="23"/>
    </location>
</feature>
<proteinExistence type="predicted"/>
<dbReference type="RefSeq" id="WP_126273693.1">
    <property type="nucleotide sequence ID" value="NZ_CP034463.1"/>
</dbReference>
<keyword evidence="3" id="KW-1185">Reference proteome</keyword>
<sequence length="147" mass="16499">MPQPIDRSQSLEQLDGQRWPDPPQATTAMVRNVHELRRRPVGLLEPHELARLIGQDVGLPWLLPLAVEILRDTAPRQAAGGWYDDDLLYAVVTRRPEAWADMTEAPGWAGVMRDTAAVLVNLPRSLQREVDAFLSALPHLPTNVMTR</sequence>
<protein>
    <submittedName>
        <fullName evidence="2">Uncharacterized protein</fullName>
    </submittedName>
</protein>
<name>A0A3S9I5J0_9ACTN</name>
<dbReference type="AlphaFoldDB" id="A0A3S9I5J0"/>
<dbReference type="InterPro" id="IPR040547">
    <property type="entry name" value="CdiI"/>
</dbReference>
<organism evidence="2 3">
    <name type="scientific">Streptomyces aquilus</name>
    <dbReference type="NCBI Taxonomy" id="2548456"/>
    <lineage>
        <taxon>Bacteria</taxon>
        <taxon>Bacillati</taxon>
        <taxon>Actinomycetota</taxon>
        <taxon>Actinomycetes</taxon>
        <taxon>Kitasatosporales</taxon>
        <taxon>Streptomycetaceae</taxon>
        <taxon>Streptomyces</taxon>
    </lineage>
</organism>
<evidence type="ECO:0000256" key="1">
    <source>
        <dbReference type="SAM" id="MobiDB-lite"/>
    </source>
</evidence>
<dbReference type="CDD" id="cd20691">
    <property type="entry name" value="CdiI_EC536-like"/>
    <property type="match status" value="1"/>
</dbReference>
<dbReference type="Pfam" id="PF18616">
    <property type="entry name" value="CdiI_3"/>
    <property type="match status" value="1"/>
</dbReference>
<evidence type="ECO:0000313" key="2">
    <source>
        <dbReference type="EMBL" id="AZP19651.1"/>
    </source>
</evidence>
<evidence type="ECO:0000313" key="3">
    <source>
        <dbReference type="Proteomes" id="UP000280197"/>
    </source>
</evidence>
<dbReference type="EMBL" id="CP034463">
    <property type="protein sequence ID" value="AZP19651.1"/>
    <property type="molecule type" value="Genomic_DNA"/>
</dbReference>
<dbReference type="Proteomes" id="UP000280197">
    <property type="component" value="Chromosome"/>
</dbReference>
<dbReference type="KEGG" id="saqu:EJC51_28435"/>
<feature type="compositionally biased region" description="Polar residues" evidence="1">
    <location>
        <begin position="1"/>
        <end position="12"/>
    </location>
</feature>
<accession>A0A3S9I5J0</accession>
<gene>
    <name evidence="2" type="ORF">EJC51_28435</name>
</gene>
<reference evidence="2 3" key="1">
    <citation type="submission" date="2018-12" db="EMBL/GenBank/DDBJ databases">
        <authorList>
            <person name="Li K."/>
        </authorList>
    </citation>
    <scope>NUCLEOTIDE SEQUENCE [LARGE SCALE GENOMIC DNA]</scope>
    <source>
        <strain evidence="3">CR22</strain>
    </source>
</reference>